<dbReference type="Proteomes" id="UP000638897">
    <property type="component" value="Unassembled WGS sequence"/>
</dbReference>
<gene>
    <name evidence="1" type="ORF">H6F81_13250</name>
</gene>
<sequence>MWHDSGLYGNYTNVLRFHPADIGKDQLKIAETLQKGKNCIFCTHYNLCIYQKDYMAIANGNHFNHHTRTFRLLVVGGDRFVRITLAPSPYF</sequence>
<organism evidence="1 2">
    <name type="scientific">Anabaena cylindrica FACHB-318</name>
    <dbReference type="NCBI Taxonomy" id="2692880"/>
    <lineage>
        <taxon>Bacteria</taxon>
        <taxon>Bacillati</taxon>
        <taxon>Cyanobacteriota</taxon>
        <taxon>Cyanophyceae</taxon>
        <taxon>Nostocales</taxon>
        <taxon>Nostocaceae</taxon>
        <taxon>Anabaena</taxon>
    </lineage>
</organism>
<name>A0ABR7ZHQ3_ANACY</name>
<comment type="caution">
    <text evidence="1">The sequence shown here is derived from an EMBL/GenBank/DDBJ whole genome shotgun (WGS) entry which is preliminary data.</text>
</comment>
<protein>
    <submittedName>
        <fullName evidence="1">Uncharacterized protein</fullName>
    </submittedName>
</protein>
<proteinExistence type="predicted"/>
<accession>A0ABR7ZHQ3</accession>
<reference evidence="1 2" key="1">
    <citation type="journal article" date="2020" name="ISME J.">
        <title>Comparative genomics reveals insights into cyanobacterial evolution and habitat adaptation.</title>
        <authorList>
            <person name="Chen M.Y."/>
            <person name="Teng W.K."/>
            <person name="Zhao L."/>
            <person name="Hu C.X."/>
            <person name="Zhou Y.K."/>
            <person name="Han B.P."/>
            <person name="Song L.R."/>
            <person name="Shu W.S."/>
        </authorList>
    </citation>
    <scope>NUCLEOTIDE SEQUENCE [LARGE SCALE GENOMIC DNA]</scope>
    <source>
        <strain evidence="1 2">FACHB-318</strain>
    </source>
</reference>
<keyword evidence="2" id="KW-1185">Reference proteome</keyword>
<evidence type="ECO:0000313" key="1">
    <source>
        <dbReference type="EMBL" id="MBD2172195.1"/>
    </source>
</evidence>
<dbReference type="EMBL" id="JACJQC010000009">
    <property type="protein sequence ID" value="MBD2172195.1"/>
    <property type="molecule type" value="Genomic_DNA"/>
</dbReference>
<dbReference type="RefSeq" id="WP_126987834.1">
    <property type="nucleotide sequence ID" value="NZ_JACJQC010000009.1"/>
</dbReference>
<evidence type="ECO:0000313" key="2">
    <source>
        <dbReference type="Proteomes" id="UP000638897"/>
    </source>
</evidence>